<reference evidence="1 2" key="1">
    <citation type="submission" date="2015-07" db="EMBL/GenBank/DDBJ databases">
        <title>Fjat-14205 dsm 2895.</title>
        <authorList>
            <person name="Liu B."/>
            <person name="Wang J."/>
            <person name="Zhu Y."/>
            <person name="Liu G."/>
            <person name="Chen Q."/>
            <person name="Chen Z."/>
            <person name="Lan J."/>
            <person name="Che J."/>
            <person name="Ge C."/>
            <person name="Shi H."/>
            <person name="Pan Z."/>
            <person name="Liu X."/>
        </authorList>
    </citation>
    <scope>NUCLEOTIDE SEQUENCE [LARGE SCALE GENOMIC DNA]</scope>
    <source>
        <strain evidence="1 2">DSM 2895</strain>
    </source>
</reference>
<gene>
    <name evidence="1" type="ORF">AF333_17410</name>
</gene>
<evidence type="ECO:0000313" key="1">
    <source>
        <dbReference type="EMBL" id="KON98592.1"/>
    </source>
</evidence>
<dbReference type="PATRIC" id="fig|47500.8.peg.3842"/>
<proteinExistence type="predicted"/>
<sequence length="85" mass="9884">MSSFKDRSYRCLIYSALGNDDYFKVTQRLKSKAVPYRTKVIIDSSHPGGGSIQSGAQDYLQYDIYVQKKDEYRANNAIHHYDKIR</sequence>
<name>A0A0D1WI28_ANEMI</name>
<accession>A0A0D1WI28</accession>
<keyword evidence="2" id="KW-1185">Reference proteome</keyword>
<dbReference type="AlphaFoldDB" id="A0A0D1WI28"/>
<dbReference type="EMBL" id="LGUG01000004">
    <property type="protein sequence ID" value="KON98592.1"/>
    <property type="molecule type" value="Genomic_DNA"/>
</dbReference>
<comment type="caution">
    <text evidence="1">The sequence shown here is derived from an EMBL/GenBank/DDBJ whole genome shotgun (WGS) entry which is preliminary data.</text>
</comment>
<protein>
    <submittedName>
        <fullName evidence="1">Uncharacterized protein</fullName>
    </submittedName>
</protein>
<organism evidence="1 2">
    <name type="scientific">Aneurinibacillus migulanus</name>
    <name type="common">Bacillus migulanus</name>
    <dbReference type="NCBI Taxonomy" id="47500"/>
    <lineage>
        <taxon>Bacteria</taxon>
        <taxon>Bacillati</taxon>
        <taxon>Bacillota</taxon>
        <taxon>Bacilli</taxon>
        <taxon>Bacillales</taxon>
        <taxon>Paenibacillaceae</taxon>
        <taxon>Aneurinibacillus group</taxon>
        <taxon>Aneurinibacillus</taxon>
    </lineage>
</organism>
<dbReference type="Proteomes" id="UP000037269">
    <property type="component" value="Unassembled WGS sequence"/>
</dbReference>
<evidence type="ECO:0000313" key="2">
    <source>
        <dbReference type="Proteomes" id="UP000037269"/>
    </source>
</evidence>